<dbReference type="AlphaFoldDB" id="X1PBG6"/>
<accession>X1PBG6</accession>
<protein>
    <submittedName>
        <fullName evidence="1">Uncharacterized protein</fullName>
    </submittedName>
</protein>
<dbReference type="EMBL" id="BARV01015222">
    <property type="protein sequence ID" value="GAI28264.1"/>
    <property type="molecule type" value="Genomic_DNA"/>
</dbReference>
<reference evidence="1" key="1">
    <citation type="journal article" date="2014" name="Front. Microbiol.">
        <title>High frequency of phylogenetically diverse reductive dehalogenase-homologous genes in deep subseafloor sedimentary metagenomes.</title>
        <authorList>
            <person name="Kawai M."/>
            <person name="Futagami T."/>
            <person name="Toyoda A."/>
            <person name="Takaki Y."/>
            <person name="Nishi S."/>
            <person name="Hori S."/>
            <person name="Arai W."/>
            <person name="Tsubouchi T."/>
            <person name="Morono Y."/>
            <person name="Uchiyama I."/>
            <person name="Ito T."/>
            <person name="Fujiyama A."/>
            <person name="Inagaki F."/>
            <person name="Takami H."/>
        </authorList>
    </citation>
    <scope>NUCLEOTIDE SEQUENCE</scope>
    <source>
        <strain evidence="1">Expedition CK06-06</strain>
    </source>
</reference>
<evidence type="ECO:0000313" key="1">
    <source>
        <dbReference type="EMBL" id="GAI28264.1"/>
    </source>
</evidence>
<sequence>VGDFVHHNRQFLAHKKICVPFWNAKEVSVPQFLIYGTQESLWDINETQKAV</sequence>
<feature type="non-terminal residue" evidence="1">
    <location>
        <position position="1"/>
    </location>
</feature>
<gene>
    <name evidence="1" type="ORF">S06H3_26343</name>
</gene>
<proteinExistence type="predicted"/>
<organism evidence="1">
    <name type="scientific">marine sediment metagenome</name>
    <dbReference type="NCBI Taxonomy" id="412755"/>
    <lineage>
        <taxon>unclassified sequences</taxon>
        <taxon>metagenomes</taxon>
        <taxon>ecological metagenomes</taxon>
    </lineage>
</organism>
<name>X1PBG6_9ZZZZ</name>
<comment type="caution">
    <text evidence="1">The sequence shown here is derived from an EMBL/GenBank/DDBJ whole genome shotgun (WGS) entry which is preliminary data.</text>
</comment>